<comment type="caution">
    <text evidence="9">The sequence shown here is derived from an EMBL/GenBank/DDBJ whole genome shotgun (WGS) entry which is preliminary data.</text>
</comment>
<evidence type="ECO:0000256" key="6">
    <source>
        <dbReference type="ARBA" id="ARBA00022842"/>
    </source>
</evidence>
<reference evidence="9 10" key="1">
    <citation type="journal article" date="2016" name="Nat. Commun.">
        <title>Thousands of microbial genomes shed light on interconnected biogeochemical processes in an aquifer system.</title>
        <authorList>
            <person name="Anantharaman K."/>
            <person name="Brown C.T."/>
            <person name="Hug L.A."/>
            <person name="Sharon I."/>
            <person name="Castelle C.J."/>
            <person name="Probst A.J."/>
            <person name="Thomas B.C."/>
            <person name="Singh A."/>
            <person name="Wilkins M.J."/>
            <person name="Karaoz U."/>
            <person name="Brodie E.L."/>
            <person name="Williams K.H."/>
            <person name="Hubbard S.S."/>
            <person name="Banfield J.F."/>
        </authorList>
    </citation>
    <scope>NUCLEOTIDE SEQUENCE [LARGE SCALE GENOMIC DNA]</scope>
</reference>
<dbReference type="EMBL" id="MFJA01000011">
    <property type="protein sequence ID" value="OGG03914.1"/>
    <property type="molecule type" value="Genomic_DNA"/>
</dbReference>
<dbReference type="Pfam" id="PF01850">
    <property type="entry name" value="PIN"/>
    <property type="match status" value="1"/>
</dbReference>
<evidence type="ECO:0000313" key="9">
    <source>
        <dbReference type="EMBL" id="OGG03914.1"/>
    </source>
</evidence>
<keyword evidence="3" id="KW-0540">Nuclease</keyword>
<keyword evidence="5" id="KW-0378">Hydrolase</keyword>
<organism evidence="9 10">
    <name type="scientific">Candidatus Gottesmanbacteria bacterium RBG_16_37_8</name>
    <dbReference type="NCBI Taxonomy" id="1798371"/>
    <lineage>
        <taxon>Bacteria</taxon>
        <taxon>Candidatus Gottesmaniibacteriota</taxon>
    </lineage>
</organism>
<evidence type="ECO:0000256" key="7">
    <source>
        <dbReference type="ARBA" id="ARBA00038093"/>
    </source>
</evidence>
<comment type="cofactor">
    <cofactor evidence="1">
        <name>Mg(2+)</name>
        <dbReference type="ChEBI" id="CHEBI:18420"/>
    </cofactor>
</comment>
<keyword evidence="4" id="KW-0479">Metal-binding</keyword>
<dbReference type="PANTHER" id="PTHR33653:SF1">
    <property type="entry name" value="RIBONUCLEASE VAPC2"/>
    <property type="match status" value="1"/>
</dbReference>
<dbReference type="PANTHER" id="PTHR33653">
    <property type="entry name" value="RIBONUCLEASE VAPC2"/>
    <property type="match status" value="1"/>
</dbReference>
<comment type="similarity">
    <text evidence="7">Belongs to the PINc/VapC protein family.</text>
</comment>
<proteinExistence type="inferred from homology"/>
<feature type="domain" description="PIN" evidence="8">
    <location>
        <begin position="1"/>
        <end position="114"/>
    </location>
</feature>
<dbReference type="Gene3D" id="3.40.50.1010">
    <property type="entry name" value="5'-nuclease"/>
    <property type="match status" value="1"/>
</dbReference>
<dbReference type="GO" id="GO:0046872">
    <property type="term" value="F:metal ion binding"/>
    <property type="evidence" value="ECO:0007669"/>
    <property type="project" value="UniProtKB-KW"/>
</dbReference>
<sequence>MKVVADTSILIDFLRSKLPEKSIFYQLNMENNLTISLITVAELFSGNSAQTKTGKEKLNYLLGGIEIRIPDMEDAVRAGEIRHKHQLSITDALVASLALKLNLPLATLDQKAFKRIKNLELYPIRQ</sequence>
<name>A0A1F5YUY2_9BACT</name>
<evidence type="ECO:0000256" key="5">
    <source>
        <dbReference type="ARBA" id="ARBA00022801"/>
    </source>
</evidence>
<dbReference type="SMART" id="SM00670">
    <property type="entry name" value="PINc"/>
    <property type="match status" value="1"/>
</dbReference>
<evidence type="ECO:0000313" key="10">
    <source>
        <dbReference type="Proteomes" id="UP000176665"/>
    </source>
</evidence>
<evidence type="ECO:0000259" key="8">
    <source>
        <dbReference type="SMART" id="SM00670"/>
    </source>
</evidence>
<evidence type="ECO:0000256" key="3">
    <source>
        <dbReference type="ARBA" id="ARBA00022722"/>
    </source>
</evidence>
<evidence type="ECO:0000256" key="1">
    <source>
        <dbReference type="ARBA" id="ARBA00001946"/>
    </source>
</evidence>
<dbReference type="GO" id="GO:0016787">
    <property type="term" value="F:hydrolase activity"/>
    <property type="evidence" value="ECO:0007669"/>
    <property type="project" value="UniProtKB-KW"/>
</dbReference>
<dbReference type="GO" id="GO:0004518">
    <property type="term" value="F:nuclease activity"/>
    <property type="evidence" value="ECO:0007669"/>
    <property type="project" value="UniProtKB-KW"/>
</dbReference>
<keyword evidence="6" id="KW-0460">Magnesium</keyword>
<dbReference type="Proteomes" id="UP000176665">
    <property type="component" value="Unassembled WGS sequence"/>
</dbReference>
<dbReference type="InterPro" id="IPR050556">
    <property type="entry name" value="Type_II_TA_system_RNase"/>
</dbReference>
<protein>
    <recommendedName>
        <fullName evidence="8">PIN domain-containing protein</fullName>
    </recommendedName>
</protein>
<dbReference type="InterPro" id="IPR029060">
    <property type="entry name" value="PIN-like_dom_sf"/>
</dbReference>
<dbReference type="SUPFAM" id="SSF88723">
    <property type="entry name" value="PIN domain-like"/>
    <property type="match status" value="1"/>
</dbReference>
<dbReference type="InterPro" id="IPR002716">
    <property type="entry name" value="PIN_dom"/>
</dbReference>
<dbReference type="AlphaFoldDB" id="A0A1F5YUY2"/>
<evidence type="ECO:0000256" key="2">
    <source>
        <dbReference type="ARBA" id="ARBA00022649"/>
    </source>
</evidence>
<gene>
    <name evidence="9" type="ORF">A2W14_05595</name>
</gene>
<dbReference type="STRING" id="1798371.A2W14_05595"/>
<accession>A0A1F5YUY2</accession>
<evidence type="ECO:0000256" key="4">
    <source>
        <dbReference type="ARBA" id="ARBA00022723"/>
    </source>
</evidence>
<keyword evidence="2" id="KW-1277">Toxin-antitoxin system</keyword>